<feature type="compositionally biased region" description="Polar residues" evidence="2">
    <location>
        <begin position="156"/>
        <end position="167"/>
    </location>
</feature>
<dbReference type="GO" id="GO:0008270">
    <property type="term" value="F:zinc ion binding"/>
    <property type="evidence" value="ECO:0007669"/>
    <property type="project" value="UniProtKB-KW"/>
</dbReference>
<dbReference type="AlphaFoldDB" id="A0AAI9U194"/>
<gene>
    <name evidence="4" type="ORF">CMEL01_07064</name>
</gene>
<organism evidence="4 5">
    <name type="scientific">Colletotrichum melonis</name>
    <dbReference type="NCBI Taxonomy" id="1209925"/>
    <lineage>
        <taxon>Eukaryota</taxon>
        <taxon>Fungi</taxon>
        <taxon>Dikarya</taxon>
        <taxon>Ascomycota</taxon>
        <taxon>Pezizomycotina</taxon>
        <taxon>Sordariomycetes</taxon>
        <taxon>Hypocreomycetidae</taxon>
        <taxon>Glomerellales</taxon>
        <taxon>Glomerellaceae</taxon>
        <taxon>Colletotrichum</taxon>
        <taxon>Colletotrichum acutatum species complex</taxon>
    </lineage>
</organism>
<evidence type="ECO:0000256" key="2">
    <source>
        <dbReference type="SAM" id="MobiDB-lite"/>
    </source>
</evidence>
<keyword evidence="1" id="KW-0479">Metal-binding</keyword>
<dbReference type="Proteomes" id="UP001239795">
    <property type="component" value="Unassembled WGS sequence"/>
</dbReference>
<evidence type="ECO:0000259" key="3">
    <source>
        <dbReference type="PROSITE" id="PS50158"/>
    </source>
</evidence>
<accession>A0AAI9U194</accession>
<reference evidence="4 5" key="1">
    <citation type="submission" date="2016-10" db="EMBL/GenBank/DDBJ databases">
        <title>The genome sequence of Colletotrichum fioriniae PJ7.</title>
        <authorList>
            <person name="Baroncelli R."/>
        </authorList>
    </citation>
    <scope>NUCLEOTIDE SEQUENCE [LARGE SCALE GENOMIC DNA]</scope>
    <source>
        <strain evidence="4">Col 31</strain>
    </source>
</reference>
<keyword evidence="5" id="KW-1185">Reference proteome</keyword>
<feature type="compositionally biased region" description="Basic and acidic residues" evidence="2">
    <location>
        <begin position="20"/>
        <end position="34"/>
    </location>
</feature>
<keyword evidence="1" id="KW-0863">Zinc-finger</keyword>
<feature type="compositionally biased region" description="Low complexity" evidence="2">
    <location>
        <begin position="1"/>
        <end position="15"/>
    </location>
</feature>
<dbReference type="GO" id="GO:0003676">
    <property type="term" value="F:nucleic acid binding"/>
    <property type="evidence" value="ECO:0007669"/>
    <property type="project" value="InterPro"/>
</dbReference>
<protein>
    <recommendedName>
        <fullName evidence="3">CCHC-type domain-containing protein</fullName>
    </recommendedName>
</protein>
<dbReference type="PROSITE" id="PS50158">
    <property type="entry name" value="ZF_CCHC"/>
    <property type="match status" value="1"/>
</dbReference>
<feature type="compositionally biased region" description="Polar residues" evidence="2">
    <location>
        <begin position="87"/>
        <end position="98"/>
    </location>
</feature>
<evidence type="ECO:0000256" key="1">
    <source>
        <dbReference type="PROSITE-ProRule" id="PRU00047"/>
    </source>
</evidence>
<name>A0AAI9U194_9PEZI</name>
<feature type="compositionally biased region" description="Polar residues" evidence="2">
    <location>
        <begin position="57"/>
        <end position="75"/>
    </location>
</feature>
<proteinExistence type="predicted"/>
<feature type="domain" description="CCHC-type" evidence="3">
    <location>
        <begin position="218"/>
        <end position="231"/>
    </location>
</feature>
<feature type="compositionally biased region" description="Low complexity" evidence="2">
    <location>
        <begin position="106"/>
        <end position="119"/>
    </location>
</feature>
<feature type="compositionally biased region" description="Basic and acidic residues" evidence="2">
    <location>
        <begin position="76"/>
        <end position="86"/>
    </location>
</feature>
<dbReference type="EMBL" id="MLGG01000057">
    <property type="protein sequence ID" value="KAK1449728.1"/>
    <property type="molecule type" value="Genomic_DNA"/>
</dbReference>
<sequence>MKRSRPPNSSSNASNYGSDEGQRSRIEEERDSNPVKRPKTNNVPHGTMPMHPHDIRPSQSLVTERNTPESASFQMNDKERSVEIQKDTQQAVASQPSIQRGGYHQGSSTRSFRGTSSGRYNANRAHHTQQRPQNRTFQDEARSAPPHAPVAPAANSKVSQYLSSGGQKRNKVYHDTDTRRHKPPFHGKVKMTSEEWTQNQITTSQFLYGDRFDPSNICSNCGHAGHWLGDCVFPDDNGTIMGCPIHNTKLHVLDDCPDLPHMSLQQRVTIMVVRRRNKPAIRSRKPWIEFVKEAMGQGLEELVWAPSVWTQEFVLRMIHDRKAHQPWLDFDYGRDLVSKLPVDPETQGDLRSLLRKCSLWDQVHRPVRQAR</sequence>
<feature type="region of interest" description="Disordered" evidence="2">
    <location>
        <begin position="1"/>
        <end position="186"/>
    </location>
</feature>
<keyword evidence="1" id="KW-0862">Zinc</keyword>
<comment type="caution">
    <text evidence="4">The sequence shown here is derived from an EMBL/GenBank/DDBJ whole genome shotgun (WGS) entry which is preliminary data.</text>
</comment>
<evidence type="ECO:0000313" key="5">
    <source>
        <dbReference type="Proteomes" id="UP001239795"/>
    </source>
</evidence>
<dbReference type="InterPro" id="IPR001878">
    <property type="entry name" value="Znf_CCHC"/>
</dbReference>
<evidence type="ECO:0000313" key="4">
    <source>
        <dbReference type="EMBL" id="KAK1449728.1"/>
    </source>
</evidence>